<evidence type="ECO:0000256" key="2">
    <source>
        <dbReference type="ARBA" id="ARBA00022448"/>
    </source>
</evidence>
<dbReference type="InterPro" id="IPR003593">
    <property type="entry name" value="AAA+_ATPase"/>
</dbReference>
<dbReference type="SMART" id="SM00382">
    <property type="entry name" value="AAA"/>
    <property type="match status" value="1"/>
</dbReference>
<dbReference type="InterPro" id="IPR027417">
    <property type="entry name" value="P-loop_NTPase"/>
</dbReference>
<reference evidence="7" key="1">
    <citation type="submission" date="2015-12" db="EMBL/GenBank/DDBJ databases">
        <authorList>
            <person name="Lodha T.D."/>
            <person name="Chintalapati S."/>
            <person name="Chintalapati V.R."/>
            <person name="Sravanthi T."/>
        </authorList>
    </citation>
    <scope>NUCLEOTIDE SEQUENCE [LARGE SCALE GENOMIC DNA]</scope>
    <source>
        <strain evidence="7">JC133</strain>
    </source>
</reference>
<organism evidence="6 7">
    <name type="scientific">Alkalispirochaeta sphaeroplastigenens</name>
    <dbReference type="NCBI Taxonomy" id="1187066"/>
    <lineage>
        <taxon>Bacteria</taxon>
        <taxon>Pseudomonadati</taxon>
        <taxon>Spirochaetota</taxon>
        <taxon>Spirochaetia</taxon>
        <taxon>Spirochaetales</taxon>
        <taxon>Spirochaetaceae</taxon>
        <taxon>Alkalispirochaeta</taxon>
    </lineage>
</organism>
<evidence type="ECO:0000313" key="6">
    <source>
        <dbReference type="EMBL" id="POR02008.1"/>
    </source>
</evidence>
<gene>
    <name evidence="6" type="ORF">AU468_07070</name>
</gene>
<dbReference type="SUPFAM" id="SSF52540">
    <property type="entry name" value="P-loop containing nucleoside triphosphate hydrolases"/>
    <property type="match status" value="1"/>
</dbReference>
<comment type="similarity">
    <text evidence="1">Belongs to the ABC transporter superfamily.</text>
</comment>
<comment type="caution">
    <text evidence="6">The sequence shown here is derived from an EMBL/GenBank/DDBJ whole genome shotgun (WGS) entry which is preliminary data.</text>
</comment>
<dbReference type="AlphaFoldDB" id="A0A2S4JR43"/>
<keyword evidence="4" id="KW-0067">ATP-binding</keyword>
<keyword evidence="7" id="KW-1185">Reference proteome</keyword>
<keyword evidence="2" id="KW-0813">Transport</keyword>
<evidence type="ECO:0000313" key="7">
    <source>
        <dbReference type="Proteomes" id="UP000237350"/>
    </source>
</evidence>
<dbReference type="Pfam" id="PF00005">
    <property type="entry name" value="ABC_tran"/>
    <property type="match status" value="1"/>
</dbReference>
<accession>A0A2S4JR43</accession>
<sequence>MIRFETVEKDYGDVKALRGVSFEVPPGGIVGLLGPNGAGKTTALRIMTGFLEPSAGRVFLEGEPFTPDSVEARRRIGYLPESAPLYGDMFAWDYLAYEARLHGLDPAERVPRVIRQVGLASHAHKPIRELSKGYRQRVGLAHALVHDPEILVLDEPTSGLDPNQILEVRALIRRIAETKTVILSTHIMQEVAALCSRVVVIHQGQVRFQGLLEDFSLGGGVTGGVPVRIVLAGIEPGVLKKRLEAIPGVERVELCEPGRDGAGVYPDPAVLVARVFPRPGEELRPELAREALSCELYELVQERSSLEDVFHALTAEEGAREDQGREVHHG</sequence>
<proteinExistence type="inferred from homology"/>
<evidence type="ECO:0000256" key="3">
    <source>
        <dbReference type="ARBA" id="ARBA00022741"/>
    </source>
</evidence>
<evidence type="ECO:0000259" key="5">
    <source>
        <dbReference type="PROSITE" id="PS50893"/>
    </source>
</evidence>
<dbReference type="Proteomes" id="UP000237350">
    <property type="component" value="Unassembled WGS sequence"/>
</dbReference>
<dbReference type="PANTHER" id="PTHR43335">
    <property type="entry name" value="ABC TRANSPORTER, ATP-BINDING PROTEIN"/>
    <property type="match status" value="1"/>
</dbReference>
<evidence type="ECO:0000256" key="4">
    <source>
        <dbReference type="ARBA" id="ARBA00022840"/>
    </source>
</evidence>
<dbReference type="InterPro" id="IPR003439">
    <property type="entry name" value="ABC_transporter-like_ATP-bd"/>
</dbReference>
<dbReference type="GO" id="GO:0005524">
    <property type="term" value="F:ATP binding"/>
    <property type="evidence" value="ECO:0007669"/>
    <property type="project" value="UniProtKB-KW"/>
</dbReference>
<feature type="domain" description="ABC transporter" evidence="5">
    <location>
        <begin position="2"/>
        <end position="228"/>
    </location>
</feature>
<protein>
    <recommendedName>
        <fullName evidence="5">ABC transporter domain-containing protein</fullName>
    </recommendedName>
</protein>
<dbReference type="RefSeq" id="WP_103680104.1">
    <property type="nucleotide sequence ID" value="NZ_LPWH01000063.1"/>
</dbReference>
<dbReference type="Gene3D" id="3.40.50.300">
    <property type="entry name" value="P-loop containing nucleotide triphosphate hydrolases"/>
    <property type="match status" value="1"/>
</dbReference>
<dbReference type="EMBL" id="LPWH01000063">
    <property type="protein sequence ID" value="POR02008.1"/>
    <property type="molecule type" value="Genomic_DNA"/>
</dbReference>
<dbReference type="PROSITE" id="PS50893">
    <property type="entry name" value="ABC_TRANSPORTER_2"/>
    <property type="match status" value="1"/>
</dbReference>
<evidence type="ECO:0000256" key="1">
    <source>
        <dbReference type="ARBA" id="ARBA00005417"/>
    </source>
</evidence>
<dbReference type="GO" id="GO:0016887">
    <property type="term" value="F:ATP hydrolysis activity"/>
    <property type="evidence" value="ECO:0007669"/>
    <property type="project" value="InterPro"/>
</dbReference>
<dbReference type="OrthoDB" id="9775135at2"/>
<name>A0A2S4JR43_9SPIO</name>
<keyword evidence="3" id="KW-0547">Nucleotide-binding</keyword>
<dbReference type="PANTHER" id="PTHR43335:SF4">
    <property type="entry name" value="ABC TRANSPORTER, ATP-BINDING PROTEIN"/>
    <property type="match status" value="1"/>
</dbReference>